<dbReference type="InterPro" id="IPR000277">
    <property type="entry name" value="Cys/Met-Metab_PyrdxlP-dep_enz"/>
</dbReference>
<dbReference type="GO" id="GO:0005737">
    <property type="term" value="C:cytoplasm"/>
    <property type="evidence" value="ECO:0007669"/>
    <property type="project" value="TreeGrafter"/>
</dbReference>
<dbReference type="AlphaFoldDB" id="A0A2A4T5W2"/>
<dbReference type="GO" id="GO:0030170">
    <property type="term" value="F:pyridoxal phosphate binding"/>
    <property type="evidence" value="ECO:0007669"/>
    <property type="project" value="InterPro"/>
</dbReference>
<dbReference type="Proteomes" id="UP000218113">
    <property type="component" value="Unassembled WGS sequence"/>
</dbReference>
<organism evidence="7 8">
    <name type="scientific">SAR324 cluster bacterium</name>
    <dbReference type="NCBI Taxonomy" id="2024889"/>
    <lineage>
        <taxon>Bacteria</taxon>
        <taxon>Deltaproteobacteria</taxon>
        <taxon>SAR324 cluster</taxon>
    </lineage>
</organism>
<dbReference type="InterPro" id="IPR015422">
    <property type="entry name" value="PyrdxlP-dep_Trfase_small"/>
</dbReference>
<comment type="caution">
    <text evidence="7">The sequence shown here is derived from an EMBL/GenBank/DDBJ whole genome shotgun (WGS) entry which is preliminary data.</text>
</comment>
<dbReference type="PIRSF" id="PIRSF001434">
    <property type="entry name" value="CGS"/>
    <property type="match status" value="1"/>
</dbReference>
<dbReference type="FunFam" id="3.40.640.10:FF:000046">
    <property type="entry name" value="Cystathionine gamma-lyase"/>
    <property type="match status" value="1"/>
</dbReference>
<dbReference type="InterPro" id="IPR006235">
    <property type="entry name" value="OAc-hSer/O-AcSer_sulfhydrylase"/>
</dbReference>
<feature type="modified residue" description="N6-(pyridoxal phosphate)lysine" evidence="5">
    <location>
        <position position="205"/>
    </location>
</feature>
<dbReference type="GO" id="GO:0003961">
    <property type="term" value="F:O-acetylhomoserine aminocarboxypropyltransferase activity"/>
    <property type="evidence" value="ECO:0007669"/>
    <property type="project" value="TreeGrafter"/>
</dbReference>
<evidence type="ECO:0000256" key="1">
    <source>
        <dbReference type="ARBA" id="ARBA00001933"/>
    </source>
</evidence>
<evidence type="ECO:0000313" key="7">
    <source>
        <dbReference type="EMBL" id="PCI28721.1"/>
    </source>
</evidence>
<evidence type="ECO:0000256" key="6">
    <source>
        <dbReference type="RuleBase" id="RU362118"/>
    </source>
</evidence>
<dbReference type="GO" id="GO:0006535">
    <property type="term" value="P:cysteine biosynthetic process from serine"/>
    <property type="evidence" value="ECO:0007669"/>
    <property type="project" value="TreeGrafter"/>
</dbReference>
<comment type="similarity">
    <text evidence="2 6">Belongs to the trans-sulfuration enzymes family.</text>
</comment>
<evidence type="ECO:0000313" key="8">
    <source>
        <dbReference type="Proteomes" id="UP000218113"/>
    </source>
</evidence>
<dbReference type="Pfam" id="PF01053">
    <property type="entry name" value="Cys_Met_Meta_PP"/>
    <property type="match status" value="1"/>
</dbReference>
<evidence type="ECO:0000256" key="5">
    <source>
        <dbReference type="PIRSR" id="PIRSR001434-2"/>
    </source>
</evidence>
<dbReference type="GO" id="GO:0071269">
    <property type="term" value="P:L-homocysteine biosynthetic process"/>
    <property type="evidence" value="ECO:0007669"/>
    <property type="project" value="TreeGrafter"/>
</dbReference>
<dbReference type="GO" id="GO:0019346">
    <property type="term" value="P:transsulfuration"/>
    <property type="evidence" value="ECO:0007669"/>
    <property type="project" value="InterPro"/>
</dbReference>
<name>A0A2A4T5W2_9DELT</name>
<dbReference type="PANTHER" id="PTHR43797">
    <property type="entry name" value="HOMOCYSTEINE/CYSTEINE SYNTHASE"/>
    <property type="match status" value="1"/>
</dbReference>
<proteinExistence type="inferred from homology"/>
<dbReference type="PANTHER" id="PTHR43797:SF2">
    <property type="entry name" value="HOMOCYSTEINE_CYSTEINE SYNTHASE"/>
    <property type="match status" value="1"/>
</dbReference>
<sequence length="410" mass="45212">MKGFSTKAIHGMRFKKDVHGALRTPVYDNVAFEYETSRDIQLAFEGKKPGHSYSRISNPTVDDFEQRVRLISNAMGVIAVSSGMAAIADVILTLAETGTNIVSTKSIFGNTYSLFEHTLKHWGLEVRYVSMNNPEEVEQAIDENTRAVFLEAMTNPGLEIADFEAIGAITKARQVPLIVDSTVTTPYLFQGKKFGVNIEILSSTKYISGGATSVGGLIIDHGNFNWKQSPKLVERAKTRGPMALISALRQEVYRNMGSCLSAHNAYLQSLGLETLSLRVNQSCANTKQVAEFLDGQDAVVSVHYPGLKSSPYYELGVKYFGGKGGGILTFDLESQEACFQFMDALKLIKRATNVNDNKTMIIHPYSTIFCEYSAEERLSMGVRPTMIRLSVGIEDLDDLQDDIIKGLEAI</sequence>
<keyword evidence="3" id="KW-0808">Transferase</keyword>
<evidence type="ECO:0000256" key="3">
    <source>
        <dbReference type="ARBA" id="ARBA00022679"/>
    </source>
</evidence>
<reference evidence="8" key="1">
    <citation type="submission" date="2017-08" db="EMBL/GenBank/DDBJ databases">
        <title>A dynamic microbial community with high functional redundancy inhabits the cold, oxic subseafloor aquifer.</title>
        <authorList>
            <person name="Tully B.J."/>
            <person name="Wheat C.G."/>
            <person name="Glazer B.T."/>
            <person name="Huber J.A."/>
        </authorList>
    </citation>
    <scope>NUCLEOTIDE SEQUENCE [LARGE SCALE GENOMIC DNA]</scope>
</reference>
<comment type="cofactor">
    <cofactor evidence="1 6">
        <name>pyridoxal 5'-phosphate</name>
        <dbReference type="ChEBI" id="CHEBI:597326"/>
    </cofactor>
</comment>
<dbReference type="InterPro" id="IPR015424">
    <property type="entry name" value="PyrdxlP-dep_Trfase"/>
</dbReference>
<dbReference type="GO" id="GO:0004124">
    <property type="term" value="F:cysteine synthase activity"/>
    <property type="evidence" value="ECO:0007669"/>
    <property type="project" value="TreeGrafter"/>
</dbReference>
<evidence type="ECO:0000256" key="4">
    <source>
        <dbReference type="ARBA" id="ARBA00022898"/>
    </source>
</evidence>
<dbReference type="EMBL" id="NVSR01000027">
    <property type="protein sequence ID" value="PCI28721.1"/>
    <property type="molecule type" value="Genomic_DNA"/>
</dbReference>
<dbReference type="Gene3D" id="3.40.640.10">
    <property type="entry name" value="Type I PLP-dependent aspartate aminotransferase-like (Major domain)"/>
    <property type="match status" value="1"/>
</dbReference>
<dbReference type="SUPFAM" id="SSF53383">
    <property type="entry name" value="PLP-dependent transferases"/>
    <property type="match status" value="1"/>
</dbReference>
<keyword evidence="4 5" id="KW-0663">Pyridoxal phosphate</keyword>
<dbReference type="Gene3D" id="3.90.1150.10">
    <property type="entry name" value="Aspartate Aminotransferase, domain 1"/>
    <property type="match status" value="1"/>
</dbReference>
<protein>
    <submittedName>
        <fullName evidence="7">O-acetylhomoserine sulfhydrylase</fullName>
    </submittedName>
</protein>
<dbReference type="InterPro" id="IPR015421">
    <property type="entry name" value="PyrdxlP-dep_Trfase_major"/>
</dbReference>
<evidence type="ECO:0000256" key="2">
    <source>
        <dbReference type="ARBA" id="ARBA00009077"/>
    </source>
</evidence>
<gene>
    <name evidence="7" type="ORF">COB67_05675</name>
</gene>
<accession>A0A2A4T5W2</accession>